<feature type="transmembrane region" description="Helical" evidence="8">
    <location>
        <begin position="116"/>
        <end position="138"/>
    </location>
</feature>
<keyword evidence="5 8" id="KW-0472">Membrane</keyword>
<dbReference type="SUPFAM" id="SSF81333">
    <property type="entry name" value="F1F0 ATP synthase subunit C"/>
    <property type="match status" value="1"/>
</dbReference>
<evidence type="ECO:0000313" key="11">
    <source>
        <dbReference type="Proteomes" id="UP000611762"/>
    </source>
</evidence>
<comment type="similarity">
    <text evidence="2">Belongs to the ATPase C chain family.</text>
</comment>
<evidence type="ECO:0000256" key="5">
    <source>
        <dbReference type="ARBA" id="ARBA00023136"/>
    </source>
</evidence>
<dbReference type="CDD" id="cd18120">
    <property type="entry name" value="ATP-synt_Vo_Ao_c"/>
    <property type="match status" value="1"/>
</dbReference>
<feature type="transmembrane region" description="Helical" evidence="8">
    <location>
        <begin position="35"/>
        <end position="54"/>
    </location>
</feature>
<dbReference type="GO" id="GO:0015986">
    <property type="term" value="P:proton motive force-driven ATP synthesis"/>
    <property type="evidence" value="ECO:0007669"/>
    <property type="project" value="InterPro"/>
</dbReference>
<evidence type="ECO:0000259" key="9">
    <source>
        <dbReference type="Pfam" id="PF00137"/>
    </source>
</evidence>
<dbReference type="InterPro" id="IPR000454">
    <property type="entry name" value="ATP_synth_F0_csu"/>
</dbReference>
<evidence type="ECO:0000256" key="6">
    <source>
        <dbReference type="ARBA" id="ARBA00032200"/>
    </source>
</evidence>
<evidence type="ECO:0000313" key="10">
    <source>
        <dbReference type="EMBL" id="MBC8541423.1"/>
    </source>
</evidence>
<feature type="transmembrane region" description="Helical" evidence="8">
    <location>
        <begin position="74"/>
        <end position="104"/>
    </location>
</feature>
<keyword evidence="3 8" id="KW-0812">Transmembrane</keyword>
<protein>
    <recommendedName>
        <fullName evidence="6">ATP synthase F(0) sector subunit c</fullName>
    </recommendedName>
    <alternativeName>
        <fullName evidence="7">F-type ATPase subunit c</fullName>
    </alternativeName>
</protein>
<dbReference type="GO" id="GO:0033177">
    <property type="term" value="C:proton-transporting two-sector ATPase complex, proton-transporting domain"/>
    <property type="evidence" value="ECO:0007669"/>
    <property type="project" value="InterPro"/>
</dbReference>
<dbReference type="Pfam" id="PF00137">
    <property type="entry name" value="ATP-synt_C"/>
    <property type="match status" value="1"/>
</dbReference>
<evidence type="ECO:0000256" key="7">
    <source>
        <dbReference type="ARBA" id="ARBA00032887"/>
    </source>
</evidence>
<gene>
    <name evidence="10" type="ORF">H8698_10580</name>
</gene>
<proteinExistence type="inferred from homology"/>
<accession>A0A926DNY4</accession>
<dbReference type="RefSeq" id="WP_177680715.1">
    <property type="nucleotide sequence ID" value="NZ_JACRSU010000004.1"/>
</dbReference>
<evidence type="ECO:0000256" key="4">
    <source>
        <dbReference type="ARBA" id="ARBA00022989"/>
    </source>
</evidence>
<feature type="transmembrane region" description="Helical" evidence="8">
    <location>
        <begin position="6"/>
        <end position="23"/>
    </location>
</feature>
<keyword evidence="4 8" id="KW-1133">Transmembrane helix</keyword>
<organism evidence="10 11">
    <name type="scientific">Congzhengia minquanensis</name>
    <dbReference type="NCBI Taxonomy" id="2763657"/>
    <lineage>
        <taxon>Bacteria</taxon>
        <taxon>Bacillati</taxon>
        <taxon>Bacillota</taxon>
        <taxon>Clostridia</taxon>
        <taxon>Eubacteriales</taxon>
        <taxon>Oscillospiraceae</taxon>
        <taxon>Congzhengia</taxon>
    </lineage>
</organism>
<evidence type="ECO:0000256" key="3">
    <source>
        <dbReference type="ARBA" id="ARBA00022692"/>
    </source>
</evidence>
<evidence type="ECO:0000256" key="2">
    <source>
        <dbReference type="ARBA" id="ARBA00006704"/>
    </source>
</evidence>
<dbReference type="Gene3D" id="1.20.120.610">
    <property type="entry name" value="lithium bound rotor ring of v- atpase"/>
    <property type="match status" value="1"/>
</dbReference>
<dbReference type="Proteomes" id="UP000611762">
    <property type="component" value="Unassembled WGS sequence"/>
</dbReference>
<reference evidence="10" key="1">
    <citation type="submission" date="2020-08" db="EMBL/GenBank/DDBJ databases">
        <title>Genome public.</title>
        <authorList>
            <person name="Liu C."/>
            <person name="Sun Q."/>
        </authorList>
    </citation>
    <scope>NUCLEOTIDE SEQUENCE</scope>
    <source>
        <strain evidence="10">H8</strain>
    </source>
</reference>
<dbReference type="InterPro" id="IPR002379">
    <property type="entry name" value="ATPase_proteolipid_c-like_dom"/>
</dbReference>
<name>A0A926DNY4_9FIRM</name>
<dbReference type="InterPro" id="IPR035921">
    <property type="entry name" value="F/V-ATP_Csub_sf"/>
</dbReference>
<dbReference type="GO" id="GO:0045259">
    <property type="term" value="C:proton-transporting ATP synthase complex"/>
    <property type="evidence" value="ECO:0007669"/>
    <property type="project" value="InterPro"/>
</dbReference>
<dbReference type="EMBL" id="JACRSU010000004">
    <property type="protein sequence ID" value="MBC8541423.1"/>
    <property type="molecule type" value="Genomic_DNA"/>
</dbReference>
<comment type="caution">
    <text evidence="10">The sequence shown here is derived from an EMBL/GenBank/DDBJ whole genome shotgun (WGS) entry which is preliminary data.</text>
</comment>
<dbReference type="PRINTS" id="PR00124">
    <property type="entry name" value="ATPASEC"/>
</dbReference>
<dbReference type="AlphaFoldDB" id="A0A926DNY4"/>
<keyword evidence="11" id="KW-1185">Reference proteome</keyword>
<evidence type="ECO:0000256" key="1">
    <source>
        <dbReference type="ARBA" id="ARBA00004141"/>
    </source>
</evidence>
<dbReference type="GO" id="GO:0015078">
    <property type="term" value="F:proton transmembrane transporter activity"/>
    <property type="evidence" value="ECO:0007669"/>
    <property type="project" value="InterPro"/>
</dbReference>
<feature type="domain" description="V-ATPase proteolipid subunit C-like" evidence="9">
    <location>
        <begin position="77"/>
        <end position="134"/>
    </location>
</feature>
<evidence type="ECO:0000256" key="8">
    <source>
        <dbReference type="SAM" id="Phobius"/>
    </source>
</evidence>
<comment type="subcellular location">
    <subcellularLocation>
        <location evidence="1">Membrane</location>
        <topology evidence="1">Multi-pass membrane protein</topology>
    </subcellularLocation>
</comment>
<sequence>MAIKIITAILVLSILVPFAVYFMGEKTYKKGKRCMLTNIATFFTTLAASTFMMFSGTVFAEGTAAAGIGTGAGLGYLAAGLATGLSSVGAGIAVAAAASTAIGAISEDPKLMGKSLIFVALAEGIALYGLLVSFSILARL</sequence>